<comment type="caution">
    <text evidence="3">The sequence shown here is derived from an EMBL/GenBank/DDBJ whole genome shotgun (WGS) entry which is preliminary data.</text>
</comment>
<dbReference type="Proteomes" id="UP000004014">
    <property type="component" value="Unassembled WGS sequence"/>
</dbReference>
<evidence type="ECO:0000313" key="4">
    <source>
        <dbReference type="Proteomes" id="UP000004014"/>
    </source>
</evidence>
<proteinExistence type="predicted"/>
<feature type="domain" description="Bro-N" evidence="2">
    <location>
        <begin position="1"/>
        <end position="104"/>
    </location>
</feature>
<dbReference type="GO" id="GO:0003677">
    <property type="term" value="F:DNA binding"/>
    <property type="evidence" value="ECO:0007669"/>
    <property type="project" value="InterPro"/>
</dbReference>
<gene>
    <name evidence="3" type="ORF">SSUR61_1007</name>
</gene>
<feature type="coiled-coil region" evidence="1">
    <location>
        <begin position="126"/>
        <end position="160"/>
    </location>
</feature>
<keyword evidence="1" id="KW-0175">Coiled coil</keyword>
<dbReference type="Pfam" id="PF02498">
    <property type="entry name" value="Bro-N"/>
    <property type="match status" value="1"/>
</dbReference>
<evidence type="ECO:0000259" key="2">
    <source>
        <dbReference type="PROSITE" id="PS51750"/>
    </source>
</evidence>
<dbReference type="PROSITE" id="PS51750">
    <property type="entry name" value="BRO_N"/>
    <property type="match status" value="1"/>
</dbReference>
<dbReference type="EMBL" id="AEYY01000030">
    <property type="protein sequence ID" value="EHC03009.1"/>
    <property type="molecule type" value="Genomic_DNA"/>
</dbReference>
<dbReference type="InterPro" id="IPR003497">
    <property type="entry name" value="BRO_N_domain"/>
</dbReference>
<dbReference type="AlphaFoldDB" id="A0AA87F952"/>
<dbReference type="PANTHER" id="PTHR36180">
    <property type="entry name" value="DNA-BINDING PROTEIN-RELATED-RELATED"/>
    <property type="match status" value="1"/>
</dbReference>
<dbReference type="SMART" id="SM01040">
    <property type="entry name" value="Bro-N"/>
    <property type="match status" value="1"/>
</dbReference>
<dbReference type="Pfam" id="PF03374">
    <property type="entry name" value="ANT"/>
    <property type="match status" value="1"/>
</dbReference>
<dbReference type="PANTHER" id="PTHR36180:SF2">
    <property type="entry name" value="BRO FAMILY PROTEIN"/>
    <property type="match status" value="1"/>
</dbReference>
<accession>A0AA87F952</accession>
<evidence type="ECO:0000313" key="3">
    <source>
        <dbReference type="EMBL" id="EHC03009.1"/>
    </source>
</evidence>
<dbReference type="InterPro" id="IPR005039">
    <property type="entry name" value="Ant_C"/>
</dbReference>
<name>A0AA87F952_STRSU</name>
<reference evidence="3 4" key="1">
    <citation type="submission" date="2011-03" db="EMBL/GenBank/DDBJ databases">
        <title>Deep-sequencing identification of multiple resistance mechanism for the high antibiotic-resistance strain Streptococcus suis R61.</title>
        <authorList>
            <person name="Hu P."/>
            <person name="Yang M."/>
            <person name="Jin M."/>
            <person name="Xiao J."/>
        </authorList>
    </citation>
    <scope>NUCLEOTIDE SEQUENCE [LARGE SCALE GENOMIC DNA]</scope>
    <source>
        <strain evidence="3 4">R61</strain>
    </source>
</reference>
<sequence length="268" mass="30567">MELQIFKNEQFGEVRTADIKGEVYFNLKDCCKILDIKNPRDSLNRLNPKGVVTTDTLTNGGIQQANFINESNFYKLVFQSRKPEAEKFADWVTSEVLPSIRKNGAYVTNQKAVEIMSNPNALGEFLQGIANQVKQLELQNSNLVEKNEVLEVELLEARKQARYLDVIIESKGAVRVTQIAADYGMSANQFNKLLHELGVQHKVNGQWILYKKYMGKGYTDSTTFDYLDKNGQARANMTTTWTQKGRLFLYELLKNNDILPLIEQDEVA</sequence>
<organism evidence="3 4">
    <name type="scientific">Streptococcus suis R61</name>
    <dbReference type="NCBI Taxonomy" id="996306"/>
    <lineage>
        <taxon>Bacteria</taxon>
        <taxon>Bacillati</taxon>
        <taxon>Bacillota</taxon>
        <taxon>Bacilli</taxon>
        <taxon>Lactobacillales</taxon>
        <taxon>Streptococcaceae</taxon>
        <taxon>Streptococcus</taxon>
    </lineage>
</organism>
<dbReference type="RefSeq" id="WP_004195103.1">
    <property type="nucleotide sequence ID" value="NZ_AEYY01000030.1"/>
</dbReference>
<evidence type="ECO:0000256" key="1">
    <source>
        <dbReference type="SAM" id="Coils"/>
    </source>
</evidence>
<protein>
    <submittedName>
        <fullName evidence="3">Antirepressor</fullName>
    </submittedName>
</protein>